<evidence type="ECO:0000256" key="10">
    <source>
        <dbReference type="ARBA" id="ARBA00047785"/>
    </source>
</evidence>
<dbReference type="EC" id="2.3.2.30" evidence="7"/>
<evidence type="ECO:0000256" key="2">
    <source>
        <dbReference type="ARBA" id="ARBA00022516"/>
    </source>
</evidence>
<evidence type="ECO:0000313" key="12">
    <source>
        <dbReference type="Proteomes" id="UP000248975"/>
    </source>
</evidence>
<accession>A0A2W5TY63</accession>
<evidence type="ECO:0000256" key="5">
    <source>
        <dbReference type="ARBA" id="ARBA00023315"/>
    </source>
</evidence>
<dbReference type="Proteomes" id="UP000248975">
    <property type="component" value="Unassembled WGS sequence"/>
</dbReference>
<protein>
    <recommendedName>
        <fullName evidence="8">L-ornithine N(alpha)-acyltransferase</fullName>
        <ecNumber evidence="7">2.3.2.30</ecNumber>
    </recommendedName>
</protein>
<evidence type="ECO:0000256" key="6">
    <source>
        <dbReference type="ARBA" id="ARBA00038095"/>
    </source>
</evidence>
<keyword evidence="4" id="KW-0443">Lipid metabolism</keyword>
<dbReference type="PANTHER" id="PTHR37323:SF1">
    <property type="entry name" value="L-ORNITHINE N(ALPHA)-ACYLTRANSFERASE"/>
    <property type="match status" value="1"/>
</dbReference>
<dbReference type="InterPro" id="IPR016181">
    <property type="entry name" value="Acyl_CoA_acyltransferase"/>
</dbReference>
<proteinExistence type="inferred from homology"/>
<evidence type="ECO:0000256" key="4">
    <source>
        <dbReference type="ARBA" id="ARBA00023098"/>
    </source>
</evidence>
<comment type="pathway">
    <text evidence="1">Lipid metabolism.</text>
</comment>
<gene>
    <name evidence="11" type="ORF">DI533_18280</name>
</gene>
<dbReference type="Gene3D" id="3.40.630.30">
    <property type="match status" value="1"/>
</dbReference>
<name>A0A2W5TY63_CERSP</name>
<organism evidence="11 12">
    <name type="scientific">Cereibacter sphaeroides</name>
    <name type="common">Rhodobacter sphaeroides</name>
    <dbReference type="NCBI Taxonomy" id="1063"/>
    <lineage>
        <taxon>Bacteria</taxon>
        <taxon>Pseudomonadati</taxon>
        <taxon>Pseudomonadota</taxon>
        <taxon>Alphaproteobacteria</taxon>
        <taxon>Rhodobacterales</taxon>
        <taxon>Paracoccaceae</taxon>
        <taxon>Cereibacter</taxon>
    </lineage>
</organism>
<comment type="catalytic activity">
    <reaction evidence="10">
        <text>a (3R)-hydroxyacyl-[ACP] + L-ornithine = a lyso-ornithine lipid + holo-[ACP] + H(+)</text>
        <dbReference type="Rhea" id="RHEA:20633"/>
        <dbReference type="Rhea" id="RHEA-COMP:9685"/>
        <dbReference type="Rhea" id="RHEA-COMP:9945"/>
        <dbReference type="ChEBI" id="CHEBI:15378"/>
        <dbReference type="ChEBI" id="CHEBI:46911"/>
        <dbReference type="ChEBI" id="CHEBI:64479"/>
        <dbReference type="ChEBI" id="CHEBI:78827"/>
        <dbReference type="ChEBI" id="CHEBI:138482"/>
        <dbReference type="EC" id="2.3.2.30"/>
    </reaction>
    <physiologicalReaction direction="left-to-right" evidence="10">
        <dbReference type="Rhea" id="RHEA:20634"/>
    </physiologicalReaction>
</comment>
<evidence type="ECO:0000256" key="9">
    <source>
        <dbReference type="ARBA" id="ARBA00045724"/>
    </source>
</evidence>
<dbReference type="GO" id="GO:0006629">
    <property type="term" value="P:lipid metabolic process"/>
    <property type="evidence" value="ECO:0007669"/>
    <property type="project" value="UniProtKB-KW"/>
</dbReference>
<dbReference type="GO" id="GO:0043810">
    <property type="term" value="F:ornithine-acyl [acyl carrier protein] N-acyltransferase activity"/>
    <property type="evidence" value="ECO:0007669"/>
    <property type="project" value="UniProtKB-EC"/>
</dbReference>
<evidence type="ECO:0000256" key="8">
    <source>
        <dbReference type="ARBA" id="ARBA00039866"/>
    </source>
</evidence>
<sequence>MIPSEPHFTLRLAADERDMKAAQRLRYEVFVEELGGDGPLVDHEARLERDEFDPMFDHLLLIDTRRDAEKLQDVVGVYRLLPSDRLLPGQPFYSETEYDLTALKASGRKLLELGRSCVAAEYRGGTAMFHLWNALADYVLERGIEVLFGVASFHGTDVESLAMPLSYLHANHLAPPELRVRAQASSYQRMDIVAPDQVDRRAAIVATPALIKAYLRLGGFVGEGAWIDRAFNTTDVCLVMDTARMSEKHRGFYIRKHGGEA</sequence>
<dbReference type="Pfam" id="PF13444">
    <property type="entry name" value="Acetyltransf_5"/>
    <property type="match status" value="1"/>
</dbReference>
<evidence type="ECO:0000313" key="11">
    <source>
        <dbReference type="EMBL" id="PZQ95713.1"/>
    </source>
</evidence>
<dbReference type="InterPro" id="IPR052351">
    <property type="entry name" value="Ornithine_N-alpha-AT"/>
</dbReference>
<keyword evidence="5 11" id="KW-0012">Acyltransferase</keyword>
<dbReference type="PANTHER" id="PTHR37323">
    <property type="entry name" value="GCN5-RELATED N-ACETYLTRANSFERASE"/>
    <property type="match status" value="1"/>
</dbReference>
<dbReference type="SUPFAM" id="SSF55729">
    <property type="entry name" value="Acyl-CoA N-acyltransferases (Nat)"/>
    <property type="match status" value="1"/>
</dbReference>
<dbReference type="EMBL" id="QFQS01000006">
    <property type="protein sequence ID" value="PZQ95713.1"/>
    <property type="molecule type" value="Genomic_DNA"/>
</dbReference>
<keyword evidence="2" id="KW-0444">Lipid biosynthesis</keyword>
<evidence type="ECO:0000256" key="7">
    <source>
        <dbReference type="ARBA" id="ARBA00039058"/>
    </source>
</evidence>
<comment type="caution">
    <text evidence="11">The sequence shown here is derived from an EMBL/GenBank/DDBJ whole genome shotgun (WGS) entry which is preliminary data.</text>
</comment>
<dbReference type="AlphaFoldDB" id="A0A2W5TY63"/>
<comment type="similarity">
    <text evidence="6">Belongs to the acetyltransferase family. OlsB subfamily.</text>
</comment>
<reference evidence="11 12" key="1">
    <citation type="submission" date="2017-08" db="EMBL/GenBank/DDBJ databases">
        <title>Infants hospitalized years apart are colonized by the same room-sourced microbial strains.</title>
        <authorList>
            <person name="Brooks B."/>
            <person name="Olm M.R."/>
            <person name="Firek B.A."/>
            <person name="Baker R."/>
            <person name="Thomas B.C."/>
            <person name="Morowitz M.J."/>
            <person name="Banfield J.F."/>
        </authorList>
    </citation>
    <scope>NUCLEOTIDE SEQUENCE [LARGE SCALE GENOMIC DNA]</scope>
    <source>
        <strain evidence="11">S2_003_000_R2_11</strain>
    </source>
</reference>
<comment type="function">
    <text evidence="9">Catalyzes the first step in the biosynthesis of ornithine lipids, which are phosphorus-free membrane lipids. Catalyzes the 3-hydroxyacyl-acyl carrier protein-dependent acylation of ornithine to form lyso-ornithine lipid (LOL).</text>
</comment>
<evidence type="ECO:0000256" key="3">
    <source>
        <dbReference type="ARBA" id="ARBA00022679"/>
    </source>
</evidence>
<evidence type="ECO:0000256" key="1">
    <source>
        <dbReference type="ARBA" id="ARBA00005189"/>
    </source>
</evidence>
<keyword evidence="3 11" id="KW-0808">Transferase</keyword>